<evidence type="ECO:0000313" key="2">
    <source>
        <dbReference type="EMBL" id="ORX62419.1"/>
    </source>
</evidence>
<dbReference type="EMBL" id="MCGT01000002">
    <property type="protein sequence ID" value="ORX62419.1"/>
    <property type="molecule type" value="Genomic_DNA"/>
</dbReference>
<protein>
    <recommendedName>
        <fullName evidence="4">Cyanovirin-N domain-containing protein</fullName>
    </recommendedName>
</protein>
<evidence type="ECO:0000256" key="1">
    <source>
        <dbReference type="SAM" id="SignalP"/>
    </source>
</evidence>
<evidence type="ECO:0008006" key="4">
    <source>
        <dbReference type="Google" id="ProtNLM"/>
    </source>
</evidence>
<feature type="chain" id="PRO_5010884787" description="Cyanovirin-N domain-containing protein" evidence="1">
    <location>
        <begin position="20"/>
        <end position="114"/>
    </location>
</feature>
<organism evidence="2 3">
    <name type="scientific">Hesseltinella vesiculosa</name>
    <dbReference type="NCBI Taxonomy" id="101127"/>
    <lineage>
        <taxon>Eukaryota</taxon>
        <taxon>Fungi</taxon>
        <taxon>Fungi incertae sedis</taxon>
        <taxon>Mucoromycota</taxon>
        <taxon>Mucoromycotina</taxon>
        <taxon>Mucoromycetes</taxon>
        <taxon>Mucorales</taxon>
        <taxon>Cunninghamellaceae</taxon>
        <taxon>Hesseltinella</taxon>
    </lineage>
</organism>
<gene>
    <name evidence="2" type="ORF">DM01DRAFT_1370293</name>
</gene>
<keyword evidence="1" id="KW-0732">Signal</keyword>
<reference evidence="2 3" key="1">
    <citation type="submission" date="2016-07" db="EMBL/GenBank/DDBJ databases">
        <title>Pervasive Adenine N6-methylation of Active Genes in Fungi.</title>
        <authorList>
            <consortium name="DOE Joint Genome Institute"/>
            <person name="Mondo S.J."/>
            <person name="Dannebaum R.O."/>
            <person name="Kuo R.C."/>
            <person name="Labutti K."/>
            <person name="Haridas S."/>
            <person name="Kuo A."/>
            <person name="Salamov A."/>
            <person name="Ahrendt S.R."/>
            <person name="Lipzen A."/>
            <person name="Sullivan W."/>
            <person name="Andreopoulos W.B."/>
            <person name="Clum A."/>
            <person name="Lindquist E."/>
            <person name="Daum C."/>
            <person name="Ramamoorthy G.K."/>
            <person name="Gryganskyi A."/>
            <person name="Culley D."/>
            <person name="Magnuson J.K."/>
            <person name="James T.Y."/>
            <person name="O'Malley M.A."/>
            <person name="Stajich J.E."/>
            <person name="Spatafora J.W."/>
            <person name="Visel A."/>
            <person name="Grigoriev I.V."/>
        </authorList>
    </citation>
    <scope>NUCLEOTIDE SEQUENCE [LARGE SCALE GENOMIC DNA]</scope>
    <source>
        <strain evidence="2 3">NRRL 3301</strain>
    </source>
</reference>
<keyword evidence="3" id="KW-1185">Reference proteome</keyword>
<accession>A0A1X2GWP8</accession>
<dbReference type="Proteomes" id="UP000242146">
    <property type="component" value="Unassembled WGS sequence"/>
</dbReference>
<comment type="caution">
    <text evidence="2">The sequence shown here is derived from an EMBL/GenBank/DDBJ whole genome shotgun (WGS) entry which is preliminary data.</text>
</comment>
<proteinExistence type="predicted"/>
<evidence type="ECO:0000313" key="3">
    <source>
        <dbReference type="Proteomes" id="UP000242146"/>
    </source>
</evidence>
<sequence length="114" mass="12158">MVQMQLFVALGALVPGLLAIPAFAPDDGSLEGRRVIVDVTGLPDTGVTGFTADGCEPLLHGRIYKCNNVTEDVPNEVTVSCNGLVDPHFTKFTATNCKQTGSGYYYCVCKEDQA</sequence>
<feature type="signal peptide" evidence="1">
    <location>
        <begin position="1"/>
        <end position="19"/>
    </location>
</feature>
<name>A0A1X2GWP8_9FUNG</name>
<dbReference type="AlphaFoldDB" id="A0A1X2GWP8"/>